<dbReference type="InterPro" id="IPR010071">
    <property type="entry name" value="AA_adenyl_dom"/>
</dbReference>
<dbReference type="PANTHER" id="PTHR45527">
    <property type="entry name" value="NONRIBOSOMAL PEPTIDE SYNTHETASE"/>
    <property type="match status" value="1"/>
</dbReference>
<dbReference type="GO" id="GO:0043041">
    <property type="term" value="P:amino acid activation for nonribosomal peptide biosynthetic process"/>
    <property type="evidence" value="ECO:0007669"/>
    <property type="project" value="TreeGrafter"/>
</dbReference>
<dbReference type="InterPro" id="IPR036736">
    <property type="entry name" value="ACP-like_sf"/>
</dbReference>
<dbReference type="PANTHER" id="PTHR45527:SF1">
    <property type="entry name" value="FATTY ACID SYNTHASE"/>
    <property type="match status" value="1"/>
</dbReference>
<dbReference type="SMART" id="SM01294">
    <property type="entry name" value="PKS_PP_betabranch"/>
    <property type="match status" value="1"/>
</dbReference>
<dbReference type="PROSITE" id="PS00455">
    <property type="entry name" value="AMP_BINDING"/>
    <property type="match status" value="1"/>
</dbReference>
<dbReference type="Pfam" id="PF00550">
    <property type="entry name" value="PP-binding"/>
    <property type="match status" value="1"/>
</dbReference>
<dbReference type="VEuPathDB" id="FungiDB:ATCC64974_82390"/>
<dbReference type="Gene3D" id="3.40.50.12780">
    <property type="entry name" value="N-terminal domain of ligase-like"/>
    <property type="match status" value="2"/>
</dbReference>
<accession>A0A2I7UGG9</accession>
<dbReference type="InterPro" id="IPR009081">
    <property type="entry name" value="PP-bd_ACP"/>
</dbReference>
<dbReference type="CDD" id="cd05918">
    <property type="entry name" value="A_NRPS_SidN3_like"/>
    <property type="match status" value="2"/>
</dbReference>
<dbReference type="Pfam" id="PF00668">
    <property type="entry name" value="Condensation"/>
    <property type="match status" value="1"/>
</dbReference>
<dbReference type="VEuPathDB" id="FungiDB:ASPNIDRAFT2_1186328"/>
<dbReference type="InterPro" id="IPR020806">
    <property type="entry name" value="PKS_PP-bd"/>
</dbReference>
<dbReference type="GO" id="GO:0005737">
    <property type="term" value="C:cytoplasm"/>
    <property type="evidence" value="ECO:0007669"/>
    <property type="project" value="TreeGrafter"/>
</dbReference>
<proteinExistence type="inferred from homology"/>
<evidence type="ECO:0000256" key="4">
    <source>
        <dbReference type="ARBA" id="ARBA00029454"/>
    </source>
</evidence>
<dbReference type="Pfam" id="PF00501">
    <property type="entry name" value="AMP-binding"/>
    <property type="match status" value="2"/>
</dbReference>
<dbReference type="KEGG" id="ang:An15g07910"/>
<feature type="domain" description="Carrier" evidence="5">
    <location>
        <begin position="728"/>
        <end position="804"/>
    </location>
</feature>
<dbReference type="GeneID" id="4988392"/>
<dbReference type="SUPFAM" id="SSF52777">
    <property type="entry name" value="CoA-dependent acyltransferases"/>
    <property type="match status" value="2"/>
</dbReference>
<dbReference type="SUPFAM" id="SSF56801">
    <property type="entry name" value="Acetyl-CoA synthetase-like"/>
    <property type="match status" value="2"/>
</dbReference>
<comment type="similarity">
    <text evidence="4">Belongs to the NRP synthetase family.</text>
</comment>
<evidence type="ECO:0000256" key="1">
    <source>
        <dbReference type="ARBA" id="ARBA00022450"/>
    </source>
</evidence>
<dbReference type="RefSeq" id="XP_001397312.3">
    <property type="nucleotide sequence ID" value="XM_001397275.3"/>
</dbReference>
<dbReference type="InterPro" id="IPR042099">
    <property type="entry name" value="ANL_N_sf"/>
</dbReference>
<keyword evidence="1" id="KW-0596">Phosphopantetheine</keyword>
<name>A0A2I7UGG9_ASPNG</name>
<dbReference type="GO" id="GO:0044550">
    <property type="term" value="P:secondary metabolite biosynthetic process"/>
    <property type="evidence" value="ECO:0007669"/>
    <property type="project" value="TreeGrafter"/>
</dbReference>
<dbReference type="SMR" id="A0A2I7UGG9"/>
<reference evidence="6" key="1">
    <citation type="journal article" date="2018" name="Int. J. Food Microbiol.">
        <title>Description of an orthologous cluster of ochratoxin A biosynthetic genes in Aspergillus and Penicillium species. A comparative analysis.</title>
        <authorList>
            <person name="Gil-Serna J."/>
            <person name="Garcia-Diaz M."/>
            <person name="Gonzalez-Jaen M.T."/>
            <person name="Vazquez C."/>
            <person name="Patino B."/>
        </authorList>
    </citation>
    <scope>NUCLEOTIDE SEQUENCE</scope>
</reference>
<dbReference type="EMBL" id="MG701892">
    <property type="protein sequence ID" value="AUS29489.1"/>
    <property type="molecule type" value="Genomic_DNA"/>
</dbReference>
<dbReference type="InterPro" id="IPR045851">
    <property type="entry name" value="AMP-bd_C_sf"/>
</dbReference>
<dbReference type="InterPro" id="IPR006162">
    <property type="entry name" value="Ppantetheine_attach_site"/>
</dbReference>
<keyword evidence="2" id="KW-0597">Phosphoprotein</keyword>
<protein>
    <submittedName>
        <fullName evidence="6">Non-ribosomal peptide synthetase</fullName>
    </submittedName>
</protein>
<dbReference type="NCBIfam" id="TIGR01733">
    <property type="entry name" value="AA-adenyl-dom"/>
    <property type="match status" value="2"/>
</dbReference>
<dbReference type="InterPro" id="IPR020845">
    <property type="entry name" value="AMP-binding_CS"/>
</dbReference>
<dbReference type="Gene3D" id="3.30.559.30">
    <property type="entry name" value="Nonribosomal peptide synthetase, condensation domain"/>
    <property type="match status" value="1"/>
</dbReference>
<dbReference type="Gene3D" id="3.30.300.30">
    <property type="match status" value="2"/>
</dbReference>
<dbReference type="VEuPathDB" id="FungiDB:An15g07910"/>
<dbReference type="VEuPathDB" id="FungiDB:M747DRAFT_368842"/>
<dbReference type="FunFam" id="3.40.50.12780:FF:000014">
    <property type="entry name" value="Nonribosomal peptide synthetase 1"/>
    <property type="match status" value="1"/>
</dbReference>
<dbReference type="PROSITE" id="PS50075">
    <property type="entry name" value="CARRIER"/>
    <property type="match status" value="1"/>
</dbReference>
<organism evidence="6">
    <name type="scientific">Aspergillus niger</name>
    <dbReference type="NCBI Taxonomy" id="5061"/>
    <lineage>
        <taxon>Eukaryota</taxon>
        <taxon>Fungi</taxon>
        <taxon>Dikarya</taxon>
        <taxon>Ascomycota</taxon>
        <taxon>Pezizomycotina</taxon>
        <taxon>Eurotiomycetes</taxon>
        <taxon>Eurotiomycetidae</taxon>
        <taxon>Eurotiales</taxon>
        <taxon>Aspergillaceae</taxon>
        <taxon>Aspergillus</taxon>
        <taxon>Aspergillus subgen. Circumdati</taxon>
    </lineage>
</organism>
<dbReference type="Gene3D" id="3.30.559.10">
    <property type="entry name" value="Chloramphenicol acetyltransferase-like domain"/>
    <property type="match status" value="1"/>
</dbReference>
<evidence type="ECO:0000313" key="6">
    <source>
        <dbReference type="EMBL" id="AUS29489.1"/>
    </source>
</evidence>
<dbReference type="PROSITE" id="PS00012">
    <property type="entry name" value="PHOSPHOPANTETHEINE"/>
    <property type="match status" value="1"/>
</dbReference>
<dbReference type="SMART" id="SM00823">
    <property type="entry name" value="PKS_PP"/>
    <property type="match status" value="1"/>
</dbReference>
<dbReference type="CDD" id="cd19545">
    <property type="entry name" value="FUM14_C_NRPS-like"/>
    <property type="match status" value="1"/>
</dbReference>
<dbReference type="FunFam" id="3.30.300.30:FF:000015">
    <property type="entry name" value="Nonribosomal peptide synthase SidD"/>
    <property type="match status" value="2"/>
</dbReference>
<dbReference type="GO" id="GO:0016874">
    <property type="term" value="F:ligase activity"/>
    <property type="evidence" value="ECO:0007669"/>
    <property type="project" value="UniProtKB-KW"/>
</dbReference>
<evidence type="ECO:0000256" key="2">
    <source>
        <dbReference type="ARBA" id="ARBA00022553"/>
    </source>
</evidence>
<dbReference type="InterPro" id="IPR023213">
    <property type="entry name" value="CAT-like_dom_sf"/>
</dbReference>
<evidence type="ECO:0000256" key="3">
    <source>
        <dbReference type="ARBA" id="ARBA00022598"/>
    </source>
</evidence>
<keyword evidence="3" id="KW-0436">Ligase</keyword>
<dbReference type="SUPFAM" id="SSF47336">
    <property type="entry name" value="ACP-like"/>
    <property type="match status" value="1"/>
</dbReference>
<dbReference type="Gene3D" id="1.10.1200.10">
    <property type="entry name" value="ACP-like"/>
    <property type="match status" value="1"/>
</dbReference>
<dbReference type="InterPro" id="IPR000873">
    <property type="entry name" value="AMP-dep_synth/lig_dom"/>
</dbReference>
<dbReference type="GO" id="GO:1904091">
    <property type="term" value="F:non-ribosomal peptide synthetase activity"/>
    <property type="evidence" value="ECO:0007669"/>
    <property type="project" value="UniProtKB-ARBA"/>
</dbReference>
<sequence length="1880" mass="205814">MDLRTGYMFPCLTDGQFVEDDTLHSVALGIDSPISLSNGPDGEWARELSIAWAILLFTYNEQEAVEFACLRNQHWFCVDAKMNRDLSWKDIEIHEGGTSDGRQVNTGLCLSQEGATPIPTRLQLVLVGSISGGGLSLEYRPNLLSAEQAANVASTLETIMRALQGRTVSIGSIDVLSERNITDLNRFAVARRALPEGCLDDIITAQAVERGNSIAIDSWDGTLSYQELDTLSTLLAKYLRSLDLSGTYVPLCADKSAWAVVAMLAILKAGAACSPLDPSHPRSRLQSMVQLCDAKAVIATERHASLLQMDGVEVVVVGPDMSSFLQHQISPAEAPGPSHRDVAFLMWTSGSTGAPKGVILEHTALFMSISAYAAANQFSAETRCFQFTSFTFAVSLCDIFGTLSQGGCLCMPSETQRLTDLTGALRELHATFCWLTSTSLADLNPHDLPDLRSVTVGGESLSRELVARWATHLRLTVSYGTTETAGWCLLNTGLSPTGDARTLGRPTIPGVWIAHPDNVNRLVPVGAVGELLVEGPFLAQGYLDDEERTAAHFIPPPSWMTQFRPQEVTRLYRTNDLVRYNSDGSVSFVGRRQAHAKIRGNRISLPEIEAQVRHSCKDAQAVVELVTTKDQVEMLTAFLVVSGQESLSEAPLICPPNDCFRETVTNSLSVLEQSLPSYMVPTVFVPLSHIPLTRTNKADRHVLRKLAEAMSRADLVQLMTKPRPVEQLPLSPLERQIQGLWADLTNIPAESIGPDDNFFHLGGDSVLAIHLVPLARRHGLSLTVQDVFRYPKMKELGAHLEQEASQGSQRSKSQPIASFDPTPWKSVAAQQCGIDELAIEDVYPCTALQEGLMALSAQRTGAYILSMAQNLSPTVDLGRLLEAWQTVVKAVPILRTRIVRLTNEGFHQAVVDESIEWQSVKSEAEFRRMNQLNPLGLGTRLVRFALLLSAADQPSRLLLAMHHSVFDRWSGPLLVRAVEDAYQGQPVMPQYFKDFVSYVSTCPREEVDAFWRHQLSDADPTVFPPTPEPNYLPSPTKSSERIILLPLSRTHVTITTKLRLCWALVLSQHTGNADVVFGAVSTGRSARVEGIESLIGPTLATVPFRVRIDGSAMVSDALQALQDDAATMLPYEQRGLQNIARISRETRAACNFQNLLIVHAPDSRGHSTILKITDDQQLLDLFSYGLTLSCEVLDQDRIQCQAFFDPNMLEHAYVKVLLDQLAHAVRQIHAVPDCKVGEISLLSPQDQQQLQEWNPPIPRTGLTIHETIQRQCLAHPQKEAVCSWDGSITYRALNELSSSLASQILQRCGQPTSFVPLLMERSKWTAVTMLAVMKAGKAFVLLDASFPVERLQSICCQLDATLILSSSKHADVAQRLVSNPLIVDAIIGLPGPSLALPVVHPDATLYAVFTSGSTGRPKAVLISHASYGSGAEAHIPAALITPATRVLQFASYAFDASIIEHLSTFMAGGCVCVLSDPERTSSLAEAVAAQRANFAWLTPSVTRFIDPQDFPTMDRLCLMGESMRRSEIERWSSRVNLMQAYGPAECSVLATLRPSLTTQSDPRNIGCARGCHAWVVDPENHTRLLPIGAVGELIIEGPIVGQGYHGSPEQTQAAFPPVPDWLSDYHDGDLSQVRVYKTGDLVQYSPKLDGSLLFIGRKDRQVKLRGQRLELSEVEYHAYHTLAGTWELVVELINSQHNPALALFLAEKQDSPKPCGVLSMTPAWRSVMSRLRDTLASRLPPYMVPTVWIPITQIPLSSSQKTDRRSLQSLAGDLSAEQYQTYILASSSEATPGLTHSHLKEVPLNENELVLQDLVRQVFTGEDGSLSVASIPMDGLFTDIGGDSLGALALTSLAKQHGFHFTAGDVLGSSLGELASLRHT</sequence>
<dbReference type="InterPro" id="IPR001242">
    <property type="entry name" value="Condensation_dom"/>
</dbReference>
<dbReference type="GO" id="GO:0031177">
    <property type="term" value="F:phosphopantetheine binding"/>
    <property type="evidence" value="ECO:0007669"/>
    <property type="project" value="InterPro"/>
</dbReference>
<evidence type="ECO:0000259" key="5">
    <source>
        <dbReference type="PROSITE" id="PS50075"/>
    </source>
</evidence>